<comment type="subcellular location">
    <subcellularLocation>
        <location evidence="1">Nucleus</location>
    </subcellularLocation>
</comment>
<reference evidence="12 13" key="1">
    <citation type="journal article" date="2019" name="Nat. Ecol. Evol.">
        <title>Megaphylogeny resolves global patterns of mushroom evolution.</title>
        <authorList>
            <person name="Varga T."/>
            <person name="Krizsan K."/>
            <person name="Foldi C."/>
            <person name="Dima B."/>
            <person name="Sanchez-Garcia M."/>
            <person name="Sanchez-Ramirez S."/>
            <person name="Szollosi G.J."/>
            <person name="Szarkandi J.G."/>
            <person name="Papp V."/>
            <person name="Albert L."/>
            <person name="Andreopoulos W."/>
            <person name="Angelini C."/>
            <person name="Antonin V."/>
            <person name="Barry K.W."/>
            <person name="Bougher N.L."/>
            <person name="Buchanan P."/>
            <person name="Buyck B."/>
            <person name="Bense V."/>
            <person name="Catcheside P."/>
            <person name="Chovatia M."/>
            <person name="Cooper J."/>
            <person name="Damon W."/>
            <person name="Desjardin D."/>
            <person name="Finy P."/>
            <person name="Geml J."/>
            <person name="Haridas S."/>
            <person name="Hughes K."/>
            <person name="Justo A."/>
            <person name="Karasinski D."/>
            <person name="Kautmanova I."/>
            <person name="Kiss B."/>
            <person name="Kocsube S."/>
            <person name="Kotiranta H."/>
            <person name="LaButti K.M."/>
            <person name="Lechner B.E."/>
            <person name="Liimatainen K."/>
            <person name="Lipzen A."/>
            <person name="Lukacs Z."/>
            <person name="Mihaltcheva S."/>
            <person name="Morgado L.N."/>
            <person name="Niskanen T."/>
            <person name="Noordeloos M.E."/>
            <person name="Ohm R.A."/>
            <person name="Ortiz-Santana B."/>
            <person name="Ovrebo C."/>
            <person name="Racz N."/>
            <person name="Riley R."/>
            <person name="Savchenko A."/>
            <person name="Shiryaev A."/>
            <person name="Soop K."/>
            <person name="Spirin V."/>
            <person name="Szebenyi C."/>
            <person name="Tomsovsky M."/>
            <person name="Tulloss R.E."/>
            <person name="Uehling J."/>
            <person name="Grigoriev I.V."/>
            <person name="Vagvolgyi C."/>
            <person name="Papp T."/>
            <person name="Martin F.M."/>
            <person name="Miettinen O."/>
            <person name="Hibbett D.S."/>
            <person name="Nagy L.G."/>
        </authorList>
    </citation>
    <scope>NUCLEOTIDE SEQUENCE [LARGE SCALE GENOMIC DNA]</scope>
    <source>
        <strain evidence="12 13">CBS 962.96</strain>
    </source>
</reference>
<keyword evidence="4" id="KW-0698">rRNA processing</keyword>
<dbReference type="PANTHER" id="PTHR12801">
    <property type="entry name" value="RNA EXONUCLEASE REXO1 / RECO3 FAMILY MEMBER-RELATED"/>
    <property type="match status" value="1"/>
</dbReference>
<evidence type="ECO:0000256" key="9">
    <source>
        <dbReference type="ARBA" id="ARBA00025599"/>
    </source>
</evidence>
<evidence type="ECO:0000259" key="11">
    <source>
        <dbReference type="SMART" id="SM00479"/>
    </source>
</evidence>
<dbReference type="InterPro" id="IPR012337">
    <property type="entry name" value="RNaseH-like_sf"/>
</dbReference>
<protein>
    <recommendedName>
        <fullName evidence="3">RNA exonuclease 4</fullName>
    </recommendedName>
</protein>
<dbReference type="GO" id="GO:0003676">
    <property type="term" value="F:nucleic acid binding"/>
    <property type="evidence" value="ECO:0007669"/>
    <property type="project" value="InterPro"/>
</dbReference>
<evidence type="ECO:0000256" key="7">
    <source>
        <dbReference type="ARBA" id="ARBA00022839"/>
    </source>
</evidence>
<keyword evidence="6" id="KW-0378">Hydrolase</keyword>
<name>A0A4S8LMK7_DENBC</name>
<evidence type="ECO:0000256" key="1">
    <source>
        <dbReference type="ARBA" id="ARBA00004123"/>
    </source>
</evidence>
<accession>A0A4S8LMK7</accession>
<evidence type="ECO:0000256" key="10">
    <source>
        <dbReference type="SAM" id="MobiDB-lite"/>
    </source>
</evidence>
<dbReference type="PANTHER" id="PTHR12801:SF45">
    <property type="entry name" value="RNA EXONUCLEASE 4"/>
    <property type="match status" value="1"/>
</dbReference>
<dbReference type="InterPro" id="IPR036397">
    <property type="entry name" value="RNaseH_sf"/>
</dbReference>
<feature type="compositionally biased region" description="Polar residues" evidence="10">
    <location>
        <begin position="67"/>
        <end position="89"/>
    </location>
</feature>
<dbReference type="GO" id="GO:0006364">
    <property type="term" value="P:rRNA processing"/>
    <property type="evidence" value="ECO:0007669"/>
    <property type="project" value="UniProtKB-KW"/>
</dbReference>
<feature type="compositionally biased region" description="Acidic residues" evidence="10">
    <location>
        <begin position="353"/>
        <end position="367"/>
    </location>
</feature>
<dbReference type="InterPro" id="IPR037431">
    <property type="entry name" value="REX4_DEDDh_dom"/>
</dbReference>
<dbReference type="Proteomes" id="UP000297245">
    <property type="component" value="Unassembled WGS sequence"/>
</dbReference>
<dbReference type="EMBL" id="ML179333">
    <property type="protein sequence ID" value="THU90509.1"/>
    <property type="molecule type" value="Genomic_DNA"/>
</dbReference>
<feature type="region of interest" description="Disordered" evidence="10">
    <location>
        <begin position="30"/>
        <end position="89"/>
    </location>
</feature>
<evidence type="ECO:0000256" key="8">
    <source>
        <dbReference type="ARBA" id="ARBA00023242"/>
    </source>
</evidence>
<dbReference type="GO" id="GO:0008408">
    <property type="term" value="F:3'-5' exonuclease activity"/>
    <property type="evidence" value="ECO:0007669"/>
    <property type="project" value="InterPro"/>
</dbReference>
<proteinExistence type="inferred from homology"/>
<dbReference type="Pfam" id="PF00929">
    <property type="entry name" value="RNase_T"/>
    <property type="match status" value="1"/>
</dbReference>
<keyword evidence="5" id="KW-0540">Nuclease</keyword>
<dbReference type="Gene3D" id="3.30.420.10">
    <property type="entry name" value="Ribonuclease H-like superfamily/Ribonuclease H"/>
    <property type="match status" value="1"/>
</dbReference>
<feature type="domain" description="Exonuclease" evidence="11">
    <location>
        <begin position="131"/>
        <end position="292"/>
    </location>
</feature>
<feature type="compositionally biased region" description="Low complexity" evidence="10">
    <location>
        <begin position="440"/>
        <end position="458"/>
    </location>
</feature>
<dbReference type="GO" id="GO:0000027">
    <property type="term" value="P:ribosomal large subunit assembly"/>
    <property type="evidence" value="ECO:0007669"/>
    <property type="project" value="TreeGrafter"/>
</dbReference>
<dbReference type="GO" id="GO:0005634">
    <property type="term" value="C:nucleus"/>
    <property type="evidence" value="ECO:0007669"/>
    <property type="project" value="UniProtKB-SubCell"/>
</dbReference>
<dbReference type="AlphaFoldDB" id="A0A4S8LMK7"/>
<evidence type="ECO:0000256" key="6">
    <source>
        <dbReference type="ARBA" id="ARBA00022801"/>
    </source>
</evidence>
<gene>
    <name evidence="12" type="ORF">K435DRAFT_781223</name>
</gene>
<comment type="similarity">
    <text evidence="2">Belongs to the REXO4 family.</text>
</comment>
<evidence type="ECO:0000256" key="2">
    <source>
        <dbReference type="ARBA" id="ARBA00010489"/>
    </source>
</evidence>
<keyword evidence="8" id="KW-0539">Nucleus</keyword>
<feature type="region of interest" description="Disordered" evidence="10">
    <location>
        <begin position="304"/>
        <end position="458"/>
    </location>
</feature>
<dbReference type="InterPro" id="IPR013520">
    <property type="entry name" value="Ribonucl_H"/>
</dbReference>
<organism evidence="12 13">
    <name type="scientific">Dendrothele bispora (strain CBS 962.96)</name>
    <dbReference type="NCBI Taxonomy" id="1314807"/>
    <lineage>
        <taxon>Eukaryota</taxon>
        <taxon>Fungi</taxon>
        <taxon>Dikarya</taxon>
        <taxon>Basidiomycota</taxon>
        <taxon>Agaricomycotina</taxon>
        <taxon>Agaricomycetes</taxon>
        <taxon>Agaricomycetidae</taxon>
        <taxon>Agaricales</taxon>
        <taxon>Agaricales incertae sedis</taxon>
        <taxon>Dendrothele</taxon>
    </lineage>
</organism>
<comment type="function">
    <text evidence="9">Exoribonuclease involved in ribosome biosynthesis. Involved in the processing of ITS1, the internal transcribed spacer localized between the 18S and 5.8S rRNAs.</text>
</comment>
<dbReference type="SUPFAM" id="SSF53098">
    <property type="entry name" value="Ribonuclease H-like"/>
    <property type="match status" value="1"/>
</dbReference>
<feature type="compositionally biased region" description="Basic residues" evidence="10">
    <location>
        <begin position="376"/>
        <end position="385"/>
    </location>
</feature>
<evidence type="ECO:0000256" key="3">
    <source>
        <dbReference type="ARBA" id="ARBA00016937"/>
    </source>
</evidence>
<evidence type="ECO:0000313" key="13">
    <source>
        <dbReference type="Proteomes" id="UP000297245"/>
    </source>
</evidence>
<dbReference type="SMART" id="SM00479">
    <property type="entry name" value="EXOIII"/>
    <property type="match status" value="1"/>
</dbReference>
<dbReference type="FunFam" id="3.30.420.10:FF:000007">
    <property type="entry name" value="Interferon-stimulated exonuclease gene 20"/>
    <property type="match status" value="1"/>
</dbReference>
<feature type="compositionally biased region" description="Basic residues" evidence="10">
    <location>
        <begin position="338"/>
        <end position="349"/>
    </location>
</feature>
<evidence type="ECO:0000313" key="12">
    <source>
        <dbReference type="EMBL" id="THU90509.1"/>
    </source>
</evidence>
<dbReference type="CDD" id="cd06144">
    <property type="entry name" value="REX4_like"/>
    <property type="match status" value="1"/>
</dbReference>
<keyword evidence="7" id="KW-0269">Exonuclease</keyword>
<feature type="compositionally biased region" description="Basic and acidic residues" evidence="10">
    <location>
        <begin position="32"/>
        <end position="42"/>
    </location>
</feature>
<evidence type="ECO:0000256" key="5">
    <source>
        <dbReference type="ARBA" id="ARBA00022722"/>
    </source>
</evidence>
<dbReference type="InterPro" id="IPR047021">
    <property type="entry name" value="REXO1/3/4-like"/>
</dbReference>
<feature type="compositionally biased region" description="Low complexity" evidence="10">
    <location>
        <begin position="52"/>
        <end position="66"/>
    </location>
</feature>
<keyword evidence="13" id="KW-1185">Reference proteome</keyword>
<sequence length="458" mass="49446">MTSKVVVNKGGTTFASSNWLALQKKISKTPLKKTEVQAEGHPVRKKRKLDVSKSSSSSTPVAGSLSFSQDQDFVRGNPSSNAVAGPSSTAQLRTAQLEKGKDRRNGESLSALREMVEGKMTYSDAQKLPGKYLALDCEMVGVGIDGTESSLARVSLVNFHGAVIMDEFVKQRERVVDYRTQWSGVRESDMIKAKPFDEIQKQVAELIKDRILVGHAIYNDLKALLLSHPRPLTRDTQHLAGKHKIVKSKYAALRNLVKQELDITIQGGEHSSLTDARATMAVYRLHRKEWEKGNVGSQTASYLANVGGKGKTPELGDDDDGGGGEGGGEVNDGDKDVKGKHKGKGKKRKATADDEDEEDQDGDGDGDGEGKERSGNKKSKIKGSKNQKEFPGGGRKGVSSGLSTVVKRKGKDDVADSGSRTGNSSHKRGYKNQWWKELGSSDSGSGTGSKGSKFSLRL</sequence>
<evidence type="ECO:0000256" key="4">
    <source>
        <dbReference type="ARBA" id="ARBA00022552"/>
    </source>
</evidence>
<dbReference type="OrthoDB" id="8191639at2759"/>